<proteinExistence type="inferred from homology"/>
<dbReference type="InterPro" id="IPR001736">
    <property type="entry name" value="PLipase_D/transphosphatidylase"/>
</dbReference>
<feature type="domain" description="PLD phosphodiesterase" evidence="12">
    <location>
        <begin position="1"/>
        <end position="27"/>
    </location>
</feature>
<feature type="site" description="Interaction with DNA" evidence="11">
    <location>
        <position position="235"/>
    </location>
</feature>
<dbReference type="OMA" id="RCGGMIH"/>
<dbReference type="PANTHER" id="PTHR12415">
    <property type="entry name" value="TYROSYL-DNA PHOSPHODIESTERASE 1"/>
    <property type="match status" value="1"/>
</dbReference>
<dbReference type="Pfam" id="PF06087">
    <property type="entry name" value="Tyr-DNA_phospho"/>
    <property type="match status" value="1"/>
</dbReference>
<dbReference type="GO" id="GO:0003697">
    <property type="term" value="F:single-stranded DNA binding"/>
    <property type="evidence" value="ECO:0007669"/>
    <property type="project" value="TreeGrafter"/>
</dbReference>
<evidence type="ECO:0000256" key="7">
    <source>
        <dbReference type="ARBA" id="ARBA00023204"/>
    </source>
</evidence>
<feature type="active site" description="Nucleophile" evidence="9">
    <location>
        <position position="2"/>
    </location>
</feature>
<evidence type="ECO:0000256" key="2">
    <source>
        <dbReference type="ARBA" id="ARBA00010205"/>
    </source>
</evidence>
<keyword evidence="14" id="KW-1185">Reference proteome</keyword>
<feature type="binding site" evidence="10">
    <location>
        <position position="4"/>
    </location>
    <ligand>
        <name>substrate</name>
    </ligand>
</feature>
<dbReference type="SUPFAM" id="SSF56024">
    <property type="entry name" value="Phospholipase D/nuclease"/>
    <property type="match status" value="2"/>
</dbReference>
<feature type="binding site" evidence="10">
    <location>
        <position position="214"/>
    </location>
    <ligand>
        <name>substrate</name>
    </ligand>
</feature>
<evidence type="ECO:0000256" key="1">
    <source>
        <dbReference type="ARBA" id="ARBA00004123"/>
    </source>
</evidence>
<reference evidence="13 14" key="1">
    <citation type="journal article" date="2010" name="Cell">
        <title>The genome of Naegleria gruberi illuminates early eukaryotic versatility.</title>
        <authorList>
            <person name="Fritz-Laylin L.K."/>
            <person name="Prochnik S.E."/>
            <person name="Ginger M.L."/>
            <person name="Dacks J.B."/>
            <person name="Carpenter M.L."/>
            <person name="Field M.C."/>
            <person name="Kuo A."/>
            <person name="Paredez A."/>
            <person name="Chapman J."/>
            <person name="Pham J."/>
            <person name="Shu S."/>
            <person name="Neupane R."/>
            <person name="Cipriano M."/>
            <person name="Mancuso J."/>
            <person name="Tu H."/>
            <person name="Salamov A."/>
            <person name="Lindquist E."/>
            <person name="Shapiro H."/>
            <person name="Lucas S."/>
            <person name="Grigoriev I.V."/>
            <person name="Cande W.Z."/>
            <person name="Fulton C."/>
            <person name="Rokhsar D.S."/>
            <person name="Dawson S.C."/>
        </authorList>
    </citation>
    <scope>NUCLEOTIDE SEQUENCE [LARGE SCALE GENOMIC DNA]</scope>
    <source>
        <strain evidence="13 14">NEG-M</strain>
    </source>
</reference>
<evidence type="ECO:0000256" key="5">
    <source>
        <dbReference type="ARBA" id="ARBA00022801"/>
    </source>
</evidence>
<evidence type="ECO:0000256" key="8">
    <source>
        <dbReference type="ARBA" id="ARBA00023242"/>
    </source>
</evidence>
<dbReference type="Gene3D" id="3.30.870.10">
    <property type="entry name" value="Endonuclease Chain A"/>
    <property type="match status" value="2"/>
</dbReference>
<dbReference type="GO" id="GO:0003690">
    <property type="term" value="F:double-stranded DNA binding"/>
    <property type="evidence" value="ECO:0007669"/>
    <property type="project" value="TreeGrafter"/>
</dbReference>
<keyword evidence="3" id="KW-0540">Nuclease</keyword>
<dbReference type="Proteomes" id="UP000006671">
    <property type="component" value="Unassembled WGS sequence"/>
</dbReference>
<evidence type="ECO:0000256" key="6">
    <source>
        <dbReference type="ARBA" id="ARBA00022839"/>
    </source>
</evidence>
<dbReference type="RefSeq" id="XP_002682486.1">
    <property type="nucleotide sequence ID" value="XM_002682440.1"/>
</dbReference>
<sequence length="320" mass="37084">MHAKLFIIEFDDFIRIVVSSANLTDFDWSFFKQCIWIQDFPKKENISNNNTNQFENTLVEFWTKLTDGIPGNFLRKYDYSNAKGELIPSIPGYHTNIEKDKYGHLAIKKAIERMNFTKNEILNLKQSPLYYQMSSIGSMNLDWIKELSSSFYLKDCNNFNIVFPSLESVSSSHFGLRCGGMIHLKSKTFETSTFPKHLMTHYSPNQANHLAHSKILLHLENLKNGYIFVGSHNLSQPALGKLQKNGTQLYISNYELGVIFKLNNFNSENNLENNSQEKEVNNENLDKYCKLNLPFKIPTKRMDLKHDSPFILETVQDLLD</sequence>
<evidence type="ECO:0000256" key="9">
    <source>
        <dbReference type="PIRSR" id="PIRSR610347-1"/>
    </source>
</evidence>
<dbReference type="STRING" id="5762.D2V0L4"/>
<feature type="active site" description="Proton donor/acceptor" evidence="9">
    <location>
        <position position="212"/>
    </location>
</feature>
<keyword evidence="4" id="KW-0227">DNA damage</keyword>
<evidence type="ECO:0000256" key="4">
    <source>
        <dbReference type="ARBA" id="ARBA00022763"/>
    </source>
</evidence>
<evidence type="ECO:0000313" key="13">
    <source>
        <dbReference type="EMBL" id="EFC49742.1"/>
    </source>
</evidence>
<comment type="subcellular location">
    <subcellularLocation>
        <location evidence="1">Nucleus</location>
    </subcellularLocation>
</comment>
<dbReference type="GeneID" id="8862811"/>
<evidence type="ECO:0000313" key="14">
    <source>
        <dbReference type="Proteomes" id="UP000006671"/>
    </source>
</evidence>
<dbReference type="PANTHER" id="PTHR12415:SF0">
    <property type="entry name" value="TYROSYL-DNA PHOSPHODIESTERASE 1"/>
    <property type="match status" value="1"/>
</dbReference>
<protein>
    <submittedName>
        <fullName evidence="13">Predicted protein</fullName>
    </submittedName>
</protein>
<dbReference type="OrthoDB" id="47785at2759"/>
<dbReference type="VEuPathDB" id="AmoebaDB:NAEGRDRAFT_62335"/>
<dbReference type="GO" id="GO:0006281">
    <property type="term" value="P:DNA repair"/>
    <property type="evidence" value="ECO:0007669"/>
    <property type="project" value="UniProtKB-KW"/>
</dbReference>
<gene>
    <name evidence="13" type="ORF">NAEGRDRAFT_62335</name>
</gene>
<evidence type="ECO:0000259" key="12">
    <source>
        <dbReference type="PROSITE" id="PS50035"/>
    </source>
</evidence>
<dbReference type="PROSITE" id="PS50035">
    <property type="entry name" value="PLD"/>
    <property type="match status" value="1"/>
</dbReference>
<dbReference type="GO" id="GO:0005634">
    <property type="term" value="C:nucleus"/>
    <property type="evidence" value="ECO:0007669"/>
    <property type="project" value="UniProtKB-SubCell"/>
</dbReference>
<name>D2V0L4_NAEGR</name>
<dbReference type="CDD" id="cd09123">
    <property type="entry name" value="PLDc_Tdp1_2"/>
    <property type="match status" value="1"/>
</dbReference>
<dbReference type="KEGG" id="ngr:NAEGRDRAFT_62335"/>
<comment type="similarity">
    <text evidence="2">Belongs to the tyrosyl-DNA phosphodiesterase family.</text>
</comment>
<dbReference type="AlphaFoldDB" id="D2V0L4"/>
<dbReference type="InParanoid" id="D2V0L4"/>
<dbReference type="GO" id="GO:0004527">
    <property type="term" value="F:exonuclease activity"/>
    <property type="evidence" value="ECO:0007669"/>
    <property type="project" value="UniProtKB-KW"/>
</dbReference>
<accession>D2V0L4</accession>
<dbReference type="InterPro" id="IPR010347">
    <property type="entry name" value="Tdp1"/>
</dbReference>
<keyword evidence="8" id="KW-0539">Nucleus</keyword>
<keyword evidence="7" id="KW-0234">DNA repair</keyword>
<dbReference type="EMBL" id="GG738847">
    <property type="protein sequence ID" value="EFC49742.1"/>
    <property type="molecule type" value="Genomic_DNA"/>
</dbReference>
<dbReference type="GO" id="GO:0017005">
    <property type="term" value="F:3'-tyrosyl-DNA phosphodiesterase activity"/>
    <property type="evidence" value="ECO:0007669"/>
    <property type="project" value="TreeGrafter"/>
</dbReference>
<evidence type="ECO:0000256" key="11">
    <source>
        <dbReference type="PIRSR" id="PIRSR610347-3"/>
    </source>
</evidence>
<evidence type="ECO:0000256" key="10">
    <source>
        <dbReference type="PIRSR" id="PIRSR610347-2"/>
    </source>
</evidence>
<evidence type="ECO:0000256" key="3">
    <source>
        <dbReference type="ARBA" id="ARBA00022722"/>
    </source>
</evidence>
<organism evidence="14">
    <name type="scientific">Naegleria gruberi</name>
    <name type="common">Amoeba</name>
    <dbReference type="NCBI Taxonomy" id="5762"/>
    <lineage>
        <taxon>Eukaryota</taxon>
        <taxon>Discoba</taxon>
        <taxon>Heterolobosea</taxon>
        <taxon>Tetramitia</taxon>
        <taxon>Eutetramitia</taxon>
        <taxon>Vahlkampfiidae</taxon>
        <taxon>Naegleria</taxon>
    </lineage>
</organism>
<dbReference type="eggNOG" id="KOG2031">
    <property type="taxonomic scope" value="Eukaryota"/>
</dbReference>
<keyword evidence="5" id="KW-0378">Hydrolase</keyword>
<keyword evidence="6" id="KW-0269">Exonuclease</keyword>